<reference evidence="2 3" key="1">
    <citation type="submission" date="2019-03" db="EMBL/GenBank/DDBJ databases">
        <title>Genomic Encyclopedia of Type Strains, Phase IV (KMG-IV): sequencing the most valuable type-strain genomes for metagenomic binning, comparative biology and taxonomic classification.</title>
        <authorList>
            <person name="Goeker M."/>
        </authorList>
    </citation>
    <scope>NUCLEOTIDE SEQUENCE [LARGE SCALE GENOMIC DNA]</scope>
    <source>
        <strain evidence="2 3">DSM 28287</strain>
    </source>
</reference>
<dbReference type="SUPFAM" id="SSF53474">
    <property type="entry name" value="alpha/beta-Hydrolases"/>
    <property type="match status" value="1"/>
</dbReference>
<organism evidence="2 3">
    <name type="scientific">Aminicella lysinilytica</name>
    <dbReference type="NCBI Taxonomy" id="433323"/>
    <lineage>
        <taxon>Bacteria</taxon>
        <taxon>Bacillati</taxon>
        <taxon>Bacillota</taxon>
        <taxon>Clostridia</taxon>
        <taxon>Peptostreptococcales</taxon>
        <taxon>Anaerovoracaceae</taxon>
        <taxon>Aminicella</taxon>
    </lineage>
</organism>
<accession>A0A4R6PXP0</accession>
<evidence type="ECO:0000313" key="3">
    <source>
        <dbReference type="Proteomes" id="UP000295500"/>
    </source>
</evidence>
<evidence type="ECO:0000313" key="2">
    <source>
        <dbReference type="EMBL" id="TDP51393.1"/>
    </source>
</evidence>
<dbReference type="InterPro" id="IPR029058">
    <property type="entry name" value="AB_hydrolase_fold"/>
</dbReference>
<dbReference type="PRINTS" id="PR00111">
    <property type="entry name" value="ABHYDROLASE"/>
</dbReference>
<dbReference type="InterPro" id="IPR050471">
    <property type="entry name" value="AB_hydrolase"/>
</dbReference>
<evidence type="ECO:0000259" key="1">
    <source>
        <dbReference type="Pfam" id="PF00561"/>
    </source>
</evidence>
<dbReference type="OrthoDB" id="9775557at2"/>
<comment type="caution">
    <text evidence="2">The sequence shown here is derived from an EMBL/GenBank/DDBJ whole genome shotgun (WGS) entry which is preliminary data.</text>
</comment>
<dbReference type="RefSeq" id="WP_133528952.1">
    <property type="nucleotide sequence ID" value="NZ_SNXO01000031.1"/>
</dbReference>
<sequence length="222" mass="24621">MIDLYYEEKGAGMPLILLHGNNEDGTYFRNQIDHFAEKYRVITIDTRGHGRSPRGAAPFTIRQFADDLADFMDRHAIEKAHILGFSDGGNIGLIFAMKYPQLVGRLIADGANLFPKGVKAWAQVPVTVGYYWTKTFGPWSRAEMFGLMVRDPDIDPAELAQITAPTLIMAGTGDLIKENHTRLIAGSIPGAELAIIKGSHFVARENPAEFNSRVDEFLREGV</sequence>
<name>A0A4R6PXP0_9FIRM</name>
<keyword evidence="3" id="KW-1185">Reference proteome</keyword>
<dbReference type="AlphaFoldDB" id="A0A4R6PXP0"/>
<gene>
    <name evidence="2" type="ORF">EV211_13114</name>
</gene>
<dbReference type="PANTHER" id="PTHR43433:SF5">
    <property type="entry name" value="AB HYDROLASE-1 DOMAIN-CONTAINING PROTEIN"/>
    <property type="match status" value="1"/>
</dbReference>
<dbReference type="Pfam" id="PF00561">
    <property type="entry name" value="Abhydrolase_1"/>
    <property type="match status" value="1"/>
</dbReference>
<dbReference type="InterPro" id="IPR000073">
    <property type="entry name" value="AB_hydrolase_1"/>
</dbReference>
<proteinExistence type="predicted"/>
<dbReference type="Proteomes" id="UP000295500">
    <property type="component" value="Unassembled WGS sequence"/>
</dbReference>
<protein>
    <submittedName>
        <fullName evidence="2">Pimeloyl-ACP methyl ester carboxylesterase</fullName>
    </submittedName>
</protein>
<dbReference type="PANTHER" id="PTHR43433">
    <property type="entry name" value="HYDROLASE, ALPHA/BETA FOLD FAMILY PROTEIN"/>
    <property type="match status" value="1"/>
</dbReference>
<feature type="domain" description="AB hydrolase-1" evidence="1">
    <location>
        <begin position="14"/>
        <end position="115"/>
    </location>
</feature>
<dbReference type="EMBL" id="SNXO01000031">
    <property type="protein sequence ID" value="TDP51393.1"/>
    <property type="molecule type" value="Genomic_DNA"/>
</dbReference>
<dbReference type="Gene3D" id="3.40.50.1820">
    <property type="entry name" value="alpha/beta hydrolase"/>
    <property type="match status" value="1"/>
</dbReference>